<gene>
    <name evidence="2" type="ORF">GCM10020367_05570</name>
</gene>
<dbReference type="Proteomes" id="UP001499990">
    <property type="component" value="Unassembled WGS sequence"/>
</dbReference>
<organism evidence="2 3">
    <name type="scientific">Streptomyces sannanensis</name>
    <dbReference type="NCBI Taxonomy" id="285536"/>
    <lineage>
        <taxon>Bacteria</taxon>
        <taxon>Bacillati</taxon>
        <taxon>Actinomycetota</taxon>
        <taxon>Actinomycetes</taxon>
        <taxon>Kitasatosporales</taxon>
        <taxon>Streptomycetaceae</taxon>
        <taxon>Streptomyces</taxon>
    </lineage>
</organism>
<protein>
    <submittedName>
        <fullName evidence="2">Uncharacterized protein</fullName>
    </submittedName>
</protein>
<comment type="caution">
    <text evidence="2">The sequence shown here is derived from an EMBL/GenBank/DDBJ whole genome shotgun (WGS) entry which is preliminary data.</text>
</comment>
<reference evidence="3" key="1">
    <citation type="journal article" date="2019" name="Int. J. Syst. Evol. Microbiol.">
        <title>The Global Catalogue of Microorganisms (GCM) 10K type strain sequencing project: providing services to taxonomists for standard genome sequencing and annotation.</title>
        <authorList>
            <consortium name="The Broad Institute Genomics Platform"/>
            <consortium name="The Broad Institute Genome Sequencing Center for Infectious Disease"/>
            <person name="Wu L."/>
            <person name="Ma J."/>
        </authorList>
    </citation>
    <scope>NUCLEOTIDE SEQUENCE [LARGE SCALE GENOMIC DNA]</scope>
    <source>
        <strain evidence="3">JCM 9651</strain>
    </source>
</reference>
<proteinExistence type="predicted"/>
<evidence type="ECO:0000313" key="3">
    <source>
        <dbReference type="Proteomes" id="UP001499990"/>
    </source>
</evidence>
<evidence type="ECO:0000256" key="1">
    <source>
        <dbReference type="SAM" id="MobiDB-lite"/>
    </source>
</evidence>
<accession>A0ABP6S5U3</accession>
<dbReference type="EMBL" id="BAAAYL010000001">
    <property type="protein sequence ID" value="GAA3368196.1"/>
    <property type="molecule type" value="Genomic_DNA"/>
</dbReference>
<evidence type="ECO:0000313" key="2">
    <source>
        <dbReference type="EMBL" id="GAA3368196.1"/>
    </source>
</evidence>
<sequence>MWEADADGGPVGGGHVDGDVPDLLSPLQWRGGEPGQHIGGGAALDLAEQAASAEGVDEAGVPPVPRQTLRAGIRVLFPAGLAPAGLVDPQDLNLGQGHFDD</sequence>
<feature type="region of interest" description="Disordered" evidence="1">
    <location>
        <begin position="1"/>
        <end position="40"/>
    </location>
</feature>
<keyword evidence="3" id="KW-1185">Reference proteome</keyword>
<name>A0ABP6S5U3_9ACTN</name>